<evidence type="ECO:0000313" key="3">
    <source>
        <dbReference type="EMBL" id="RKG92363.1"/>
    </source>
</evidence>
<feature type="chain" id="PRO_5017477850" evidence="1">
    <location>
        <begin position="36"/>
        <end position="393"/>
    </location>
</feature>
<dbReference type="EMBL" id="RAVZ01000027">
    <property type="protein sequence ID" value="RKG92363.1"/>
    <property type="molecule type" value="Genomic_DNA"/>
</dbReference>
<dbReference type="PANTHER" id="PTHR46520:SF1">
    <property type="entry name" value="SERINE BETA-LACTAMASE-LIKE PROTEIN LACTB, MITOCHONDRIAL"/>
    <property type="match status" value="1"/>
</dbReference>
<feature type="signal peptide" evidence="1">
    <location>
        <begin position="1"/>
        <end position="35"/>
    </location>
</feature>
<dbReference type="SUPFAM" id="SSF56601">
    <property type="entry name" value="beta-lactamase/transpeptidase-like"/>
    <property type="match status" value="1"/>
</dbReference>
<dbReference type="GO" id="GO:0006508">
    <property type="term" value="P:proteolysis"/>
    <property type="evidence" value="ECO:0007669"/>
    <property type="project" value="TreeGrafter"/>
</dbReference>
<keyword evidence="4" id="KW-1185">Reference proteome</keyword>
<evidence type="ECO:0000313" key="4">
    <source>
        <dbReference type="Proteomes" id="UP000268094"/>
    </source>
</evidence>
<organism evidence="3 4">
    <name type="scientific">Corallococcus terminator</name>
    <dbReference type="NCBI Taxonomy" id="2316733"/>
    <lineage>
        <taxon>Bacteria</taxon>
        <taxon>Pseudomonadati</taxon>
        <taxon>Myxococcota</taxon>
        <taxon>Myxococcia</taxon>
        <taxon>Myxococcales</taxon>
        <taxon>Cystobacterineae</taxon>
        <taxon>Myxococcaceae</taxon>
        <taxon>Corallococcus</taxon>
    </lineage>
</organism>
<dbReference type="InterPro" id="IPR052794">
    <property type="entry name" value="Mito_Ser_Protease_LACTB"/>
</dbReference>
<dbReference type="GO" id="GO:0019216">
    <property type="term" value="P:regulation of lipid metabolic process"/>
    <property type="evidence" value="ECO:0007669"/>
    <property type="project" value="TreeGrafter"/>
</dbReference>
<dbReference type="PANTHER" id="PTHR46520">
    <property type="entry name" value="SERINE BETA-LACTAMASE-LIKE PROTEIN LACTB, MITOCHONDRIAL"/>
    <property type="match status" value="1"/>
</dbReference>
<comment type="caution">
    <text evidence="3">The sequence shown here is derived from an EMBL/GenBank/DDBJ whole genome shotgun (WGS) entry which is preliminary data.</text>
</comment>
<keyword evidence="3" id="KW-0378">Hydrolase</keyword>
<dbReference type="Gene3D" id="3.40.710.10">
    <property type="entry name" value="DD-peptidase/beta-lactamase superfamily"/>
    <property type="match status" value="1"/>
</dbReference>
<dbReference type="AlphaFoldDB" id="A0A3A8JRS2"/>
<reference evidence="4" key="1">
    <citation type="submission" date="2018-09" db="EMBL/GenBank/DDBJ databases">
        <authorList>
            <person name="Livingstone P.G."/>
            <person name="Whitworth D.E."/>
        </authorList>
    </citation>
    <scope>NUCLEOTIDE SEQUENCE [LARGE SCALE GENOMIC DNA]</scope>
    <source>
        <strain evidence="4">CA054A</strain>
    </source>
</reference>
<accession>A0A3A8JRS2</accession>
<dbReference type="Proteomes" id="UP000268094">
    <property type="component" value="Unassembled WGS sequence"/>
</dbReference>
<feature type="domain" description="Beta-lactamase-related" evidence="2">
    <location>
        <begin position="58"/>
        <end position="371"/>
    </location>
</feature>
<proteinExistence type="predicted"/>
<name>A0A3A8JRS2_9BACT</name>
<gene>
    <name evidence="3" type="ORF">D7V88_06535</name>
</gene>
<evidence type="ECO:0000259" key="2">
    <source>
        <dbReference type="Pfam" id="PF00144"/>
    </source>
</evidence>
<dbReference type="InterPro" id="IPR012338">
    <property type="entry name" value="Beta-lactam/transpept-like"/>
</dbReference>
<dbReference type="InterPro" id="IPR001466">
    <property type="entry name" value="Beta-lactam-related"/>
</dbReference>
<protein>
    <submittedName>
        <fullName evidence="3">Class A beta-lactamase-related serine hydrolase</fullName>
    </submittedName>
</protein>
<evidence type="ECO:0000256" key="1">
    <source>
        <dbReference type="SAM" id="SignalP"/>
    </source>
</evidence>
<sequence>MFASSARPGRFARAVASSLSRSALGALLMMGSAHAAPTESYPLPPSSSRHEARIQQARAFAQELLKGKQLPGLSVAVAHRGQILWSEGFGFADLEQSVPVTPLTRFRVGSVSKVLTAAAVARLVEDGRLDLDAPIQKYVPSFPVKPWPMTTRQLAGHLAGVRHYADKDEVIFKEAKHFSSITQALSLFQDDPLLYEPGTKYTYSSYGWNLVSAVVEGAAQEEFLRYLQRSVFEPLGMRHTLADHAQQLIAHRTRFYANGPMGTHQHAPHVDNSYKWGGGGLLSTAEDLVVFGSAHLQPGFLRKETLALLFTSQKLKSGKETGVGIGWRIGVSAQGRRILHHRGAIEGGRTMLMLFPDSQLVVALLSNTYADFAEEQAAQLGELFMAASKPTPP</sequence>
<keyword evidence="1" id="KW-0732">Signal</keyword>
<dbReference type="Pfam" id="PF00144">
    <property type="entry name" value="Beta-lactamase"/>
    <property type="match status" value="1"/>
</dbReference>
<dbReference type="GO" id="GO:0008233">
    <property type="term" value="F:peptidase activity"/>
    <property type="evidence" value="ECO:0007669"/>
    <property type="project" value="TreeGrafter"/>
</dbReference>